<accession>A0ABQ9U9Y3</accession>
<sequence>MGGSGIGWKETDKDISVKRREKLTAQKQQTQSSSHYFKPNKKEECPTLKETPAIERKMKEVHFRGNVSICHWAPQFGLLNYKAMQERHHHHQYRQVAFMRLKHIVGPVVNLGQDGEDMVPAVSALTAWKPPAAAIITSTEAIPHEKK</sequence>
<protein>
    <submittedName>
        <fullName evidence="2">Uncharacterized protein</fullName>
    </submittedName>
</protein>
<evidence type="ECO:0000256" key="1">
    <source>
        <dbReference type="SAM" id="MobiDB-lite"/>
    </source>
</evidence>
<name>A0ABQ9U9Y3_SAGOE</name>
<feature type="compositionally biased region" description="Polar residues" evidence="1">
    <location>
        <begin position="25"/>
        <end position="35"/>
    </location>
</feature>
<gene>
    <name evidence="2" type="ORF">P7K49_027596</name>
</gene>
<feature type="region of interest" description="Disordered" evidence="1">
    <location>
        <begin position="21"/>
        <end position="46"/>
    </location>
</feature>
<reference evidence="2 3" key="1">
    <citation type="submission" date="2023-05" db="EMBL/GenBank/DDBJ databases">
        <title>B98-5 Cell Line De Novo Hybrid Assembly: An Optical Mapping Approach.</title>
        <authorList>
            <person name="Kananen K."/>
            <person name="Auerbach J.A."/>
            <person name="Kautto E."/>
            <person name="Blachly J.S."/>
        </authorList>
    </citation>
    <scope>NUCLEOTIDE SEQUENCE [LARGE SCALE GENOMIC DNA]</scope>
    <source>
        <strain evidence="2">B95-8</strain>
        <tissue evidence="2">Cell line</tissue>
    </source>
</reference>
<organism evidence="2 3">
    <name type="scientific">Saguinus oedipus</name>
    <name type="common">Cotton-top tamarin</name>
    <name type="synonym">Oedipomidas oedipus</name>
    <dbReference type="NCBI Taxonomy" id="9490"/>
    <lineage>
        <taxon>Eukaryota</taxon>
        <taxon>Metazoa</taxon>
        <taxon>Chordata</taxon>
        <taxon>Craniata</taxon>
        <taxon>Vertebrata</taxon>
        <taxon>Euteleostomi</taxon>
        <taxon>Mammalia</taxon>
        <taxon>Eutheria</taxon>
        <taxon>Euarchontoglires</taxon>
        <taxon>Primates</taxon>
        <taxon>Haplorrhini</taxon>
        <taxon>Platyrrhini</taxon>
        <taxon>Cebidae</taxon>
        <taxon>Callitrichinae</taxon>
        <taxon>Saguinus</taxon>
    </lineage>
</organism>
<dbReference type="Proteomes" id="UP001266305">
    <property type="component" value="Unassembled WGS sequence"/>
</dbReference>
<keyword evidence="3" id="KW-1185">Reference proteome</keyword>
<evidence type="ECO:0000313" key="3">
    <source>
        <dbReference type="Proteomes" id="UP001266305"/>
    </source>
</evidence>
<proteinExistence type="predicted"/>
<evidence type="ECO:0000313" key="2">
    <source>
        <dbReference type="EMBL" id="KAK2093858.1"/>
    </source>
</evidence>
<comment type="caution">
    <text evidence="2">The sequence shown here is derived from an EMBL/GenBank/DDBJ whole genome shotgun (WGS) entry which is preliminary data.</text>
</comment>
<dbReference type="EMBL" id="JASSZA010000014">
    <property type="protein sequence ID" value="KAK2093858.1"/>
    <property type="molecule type" value="Genomic_DNA"/>
</dbReference>